<dbReference type="RefSeq" id="WP_204701155.1">
    <property type="nucleotide sequence ID" value="NZ_JAFBDQ010000005.1"/>
</dbReference>
<dbReference type="AlphaFoldDB" id="A0A938XRY5"/>
<evidence type="ECO:0000313" key="2">
    <source>
        <dbReference type="Proteomes" id="UP000774000"/>
    </source>
</evidence>
<dbReference type="Proteomes" id="UP000774000">
    <property type="component" value="Unassembled WGS sequence"/>
</dbReference>
<dbReference type="EMBL" id="JAFBDQ010000005">
    <property type="protein sequence ID" value="MBM7556375.1"/>
    <property type="molecule type" value="Genomic_DNA"/>
</dbReference>
<evidence type="ECO:0000313" key="1">
    <source>
        <dbReference type="EMBL" id="MBM7556375.1"/>
    </source>
</evidence>
<keyword evidence="2" id="KW-1185">Reference proteome</keyword>
<gene>
    <name evidence="1" type="ORF">JOC47_001218</name>
</gene>
<sequence>MNNRELELFAELTADLEQKSEAIDELEKSNEVSFHQLFNETFMNKYTDFDSLEEMFAASPFDIENKNDFTTIDKEELDNFINDKTVFLNWEDMLDKAGELWTANKLGI</sequence>
<proteinExistence type="predicted"/>
<organism evidence="1 2">
    <name type="scientific">Halanaerobacter jeridensis</name>
    <dbReference type="NCBI Taxonomy" id="706427"/>
    <lineage>
        <taxon>Bacteria</taxon>
        <taxon>Bacillati</taxon>
        <taxon>Bacillota</taxon>
        <taxon>Clostridia</taxon>
        <taxon>Halanaerobiales</taxon>
        <taxon>Halobacteroidaceae</taxon>
        <taxon>Halanaerobacter</taxon>
    </lineage>
</organism>
<accession>A0A938XRY5</accession>
<protein>
    <submittedName>
        <fullName evidence="1">Uncharacterized protein</fullName>
    </submittedName>
</protein>
<reference evidence="1" key="1">
    <citation type="submission" date="2021-01" db="EMBL/GenBank/DDBJ databases">
        <title>Genomic Encyclopedia of Type Strains, Phase IV (KMG-IV): sequencing the most valuable type-strain genomes for metagenomic binning, comparative biology and taxonomic classification.</title>
        <authorList>
            <person name="Goeker M."/>
        </authorList>
    </citation>
    <scope>NUCLEOTIDE SEQUENCE</scope>
    <source>
        <strain evidence="1">DSM 23230</strain>
    </source>
</reference>
<comment type="caution">
    <text evidence="1">The sequence shown here is derived from an EMBL/GenBank/DDBJ whole genome shotgun (WGS) entry which is preliminary data.</text>
</comment>
<name>A0A938XRY5_9FIRM</name>